<proteinExistence type="predicted"/>
<gene>
    <name evidence="2" type="ORF">LCY76_16500</name>
</gene>
<accession>A0A9X2BI41</accession>
<keyword evidence="1" id="KW-0812">Transmembrane</keyword>
<evidence type="ECO:0000313" key="2">
    <source>
        <dbReference type="EMBL" id="MCK6258178.1"/>
    </source>
</evidence>
<name>A0A9X2BI41_9BACL</name>
<dbReference type="RefSeq" id="WP_248253518.1">
    <property type="nucleotide sequence ID" value="NZ_JAIWJX010000002.1"/>
</dbReference>
<evidence type="ECO:0000256" key="1">
    <source>
        <dbReference type="SAM" id="Phobius"/>
    </source>
</evidence>
<dbReference type="AlphaFoldDB" id="A0A9X2BI41"/>
<dbReference type="Proteomes" id="UP001139011">
    <property type="component" value="Unassembled WGS sequence"/>
</dbReference>
<dbReference type="EMBL" id="JAIWJX010000002">
    <property type="protein sequence ID" value="MCK6258178.1"/>
    <property type="molecule type" value="Genomic_DNA"/>
</dbReference>
<keyword evidence="3" id="KW-1185">Reference proteome</keyword>
<feature type="transmembrane region" description="Helical" evidence="1">
    <location>
        <begin position="31"/>
        <end position="49"/>
    </location>
</feature>
<feature type="transmembrane region" description="Helical" evidence="1">
    <location>
        <begin position="7"/>
        <end position="25"/>
    </location>
</feature>
<keyword evidence="1" id="KW-0472">Membrane</keyword>
<keyword evidence="1" id="KW-1133">Transmembrane helix</keyword>
<reference evidence="2" key="1">
    <citation type="submission" date="2021-09" db="EMBL/GenBank/DDBJ databases">
        <title>Genome analysis of Fictibacillus sp. KIGAM418 isolated from marine sediment.</title>
        <authorList>
            <person name="Seo M.-J."/>
            <person name="Cho E.-S."/>
            <person name="Hwang C.Y."/>
        </authorList>
    </citation>
    <scope>NUCLEOTIDE SEQUENCE</scope>
    <source>
        <strain evidence="2">KIGAM418</strain>
    </source>
</reference>
<sequence>MGVGEDLVQIILFILLGMIVAYALVLAASNFGLILLGGATFGVLLYIAIHISKKQGK</sequence>
<organism evidence="2 3">
    <name type="scientific">Fictibacillus marinisediminis</name>
    <dbReference type="NCBI Taxonomy" id="2878389"/>
    <lineage>
        <taxon>Bacteria</taxon>
        <taxon>Bacillati</taxon>
        <taxon>Bacillota</taxon>
        <taxon>Bacilli</taxon>
        <taxon>Bacillales</taxon>
        <taxon>Fictibacillaceae</taxon>
        <taxon>Fictibacillus</taxon>
    </lineage>
</organism>
<comment type="caution">
    <text evidence="2">The sequence shown here is derived from an EMBL/GenBank/DDBJ whole genome shotgun (WGS) entry which is preliminary data.</text>
</comment>
<evidence type="ECO:0000313" key="3">
    <source>
        <dbReference type="Proteomes" id="UP001139011"/>
    </source>
</evidence>
<protein>
    <submittedName>
        <fullName evidence="2">Uncharacterized protein</fullName>
    </submittedName>
</protein>